<dbReference type="RefSeq" id="WP_330670327.1">
    <property type="nucleotide sequence ID" value="NZ_BAABZQ010000001.1"/>
</dbReference>
<protein>
    <recommendedName>
        <fullName evidence="3">Transcriptional regulator TetR C-terminal Firmicutes type domain-containing protein</fullName>
    </recommendedName>
</protein>
<organism evidence="1 2">
    <name type="scientific">Blautia parvula</name>
    <dbReference type="NCBI Taxonomy" id="2877527"/>
    <lineage>
        <taxon>Bacteria</taxon>
        <taxon>Bacillati</taxon>
        <taxon>Bacillota</taxon>
        <taxon>Clostridia</taxon>
        <taxon>Lachnospirales</taxon>
        <taxon>Lachnospiraceae</taxon>
        <taxon>Blautia</taxon>
    </lineage>
</organism>
<comment type="caution">
    <text evidence="1">The sequence shown here is derived from an EMBL/GenBank/DDBJ whole genome shotgun (WGS) entry which is preliminary data.</text>
</comment>
<evidence type="ECO:0008006" key="3">
    <source>
        <dbReference type="Google" id="ProtNLM"/>
    </source>
</evidence>
<dbReference type="SUPFAM" id="SSF48498">
    <property type="entry name" value="Tetracyclin repressor-like, C-terminal domain"/>
    <property type="match status" value="1"/>
</dbReference>
<reference evidence="1 2" key="1">
    <citation type="submission" date="2024-04" db="EMBL/GenBank/DDBJ databases">
        <title>Defined microbial consortia suppress multidrug-resistant proinflammatory Enterobacteriaceae via ecological control.</title>
        <authorList>
            <person name="Furuichi M."/>
            <person name="Kawaguchi T."/>
            <person name="Pust M."/>
            <person name="Yasuma K."/>
            <person name="Plichta D."/>
            <person name="Hasegawa N."/>
            <person name="Ohya T."/>
            <person name="Bhattarai S."/>
            <person name="Sasajima S."/>
            <person name="Aoto Y."/>
            <person name="Tuganbaev T."/>
            <person name="Yaginuma M."/>
            <person name="Ueda M."/>
            <person name="Okahashi N."/>
            <person name="Amafuji K."/>
            <person name="Kiridooshi Y."/>
            <person name="Sugita K."/>
            <person name="Strazar M."/>
            <person name="Skelly A."/>
            <person name="Suda W."/>
            <person name="Hattori M."/>
            <person name="Nakamoto N."/>
            <person name="Caballero S."/>
            <person name="Norman J."/>
            <person name="Olle B."/>
            <person name="Tanoue T."/>
            <person name="Arita M."/>
            <person name="Bucci V."/>
            <person name="Atarashi K."/>
            <person name="Xavier R."/>
            <person name="Honda K."/>
        </authorList>
    </citation>
    <scope>NUCLEOTIDE SEQUENCE [LARGE SCALE GENOMIC DNA]</scope>
    <source>
        <strain evidence="2">k34-0107-D12</strain>
    </source>
</reference>
<dbReference type="Gene3D" id="1.10.357.10">
    <property type="entry name" value="Tetracycline Repressor, domain 2"/>
    <property type="match status" value="1"/>
</dbReference>
<evidence type="ECO:0000313" key="1">
    <source>
        <dbReference type="EMBL" id="GAA6501409.1"/>
    </source>
</evidence>
<gene>
    <name evidence="1" type="ORF">K340107D12_42250</name>
</gene>
<dbReference type="InterPro" id="IPR036271">
    <property type="entry name" value="Tet_transcr_reg_TetR-rel_C_sf"/>
</dbReference>
<dbReference type="Proteomes" id="UP001600941">
    <property type="component" value="Unassembled WGS sequence"/>
</dbReference>
<name>A0ABQ0BXZ2_9FIRM</name>
<proteinExistence type="predicted"/>
<sequence length="66" mass="7750">MWTALIRYGIQTGEFSPVSPEAVYDLIVFSYQGVRMYSRLMEIEETIPKHITSQIKSLLLKEREKK</sequence>
<keyword evidence="2" id="KW-1185">Reference proteome</keyword>
<accession>A0ABQ0BXZ2</accession>
<dbReference type="EMBL" id="BAABZQ010000001">
    <property type="protein sequence ID" value="GAA6501409.1"/>
    <property type="molecule type" value="Genomic_DNA"/>
</dbReference>
<evidence type="ECO:0000313" key="2">
    <source>
        <dbReference type="Proteomes" id="UP001600941"/>
    </source>
</evidence>